<comment type="caution">
    <text evidence="6">The sequence shown here is derived from an EMBL/GenBank/DDBJ whole genome shotgun (WGS) entry which is preliminary data.</text>
</comment>
<dbReference type="Gene3D" id="2.60.40.10">
    <property type="entry name" value="Immunoglobulins"/>
    <property type="match status" value="1"/>
</dbReference>
<dbReference type="InterPro" id="IPR013783">
    <property type="entry name" value="Ig-like_fold"/>
</dbReference>
<dbReference type="GO" id="GO:0009251">
    <property type="term" value="P:glucan catabolic process"/>
    <property type="evidence" value="ECO:0007669"/>
    <property type="project" value="TreeGrafter"/>
</dbReference>
<dbReference type="FunFam" id="3.40.50.1700:FF:000009">
    <property type="entry name" value="Periplasmic beta-glucosidase"/>
    <property type="match status" value="1"/>
</dbReference>
<dbReference type="EMBL" id="SOZE01000021">
    <property type="protein sequence ID" value="TFF35473.1"/>
    <property type="molecule type" value="Genomic_DNA"/>
</dbReference>
<accession>A0A4Y8S8P6</accession>
<dbReference type="SMART" id="SM01217">
    <property type="entry name" value="Fn3_like"/>
    <property type="match status" value="1"/>
</dbReference>
<keyword evidence="3" id="KW-0175">Coiled coil</keyword>
<dbReference type="InterPro" id="IPR036962">
    <property type="entry name" value="Glyco_hydro_3_N_sf"/>
</dbReference>
<dbReference type="Pfam" id="PF14310">
    <property type="entry name" value="Fn3-like"/>
    <property type="match status" value="1"/>
</dbReference>
<reference evidence="6 7" key="1">
    <citation type="journal article" date="2017" name="Int. J. Syst. Evol. Microbiol.">
        <title>Mucilaginibacterpsychrotolerans sp. nov., isolated from peatlands.</title>
        <authorList>
            <person name="Deng Y."/>
            <person name="Shen L."/>
            <person name="Xu B."/>
            <person name="Liu Y."/>
            <person name="Gu Z."/>
            <person name="Liu H."/>
            <person name="Zhou Y."/>
        </authorList>
    </citation>
    <scope>NUCLEOTIDE SEQUENCE [LARGE SCALE GENOMIC DNA]</scope>
    <source>
        <strain evidence="6 7">NH7-4</strain>
    </source>
</reference>
<feature type="signal peptide" evidence="4">
    <location>
        <begin position="1"/>
        <end position="28"/>
    </location>
</feature>
<keyword evidence="7" id="KW-1185">Reference proteome</keyword>
<feature type="chain" id="PRO_5021211344" evidence="4">
    <location>
        <begin position="29"/>
        <end position="760"/>
    </location>
</feature>
<feature type="domain" description="Fibronectin type III-like" evidence="5">
    <location>
        <begin position="678"/>
        <end position="747"/>
    </location>
</feature>
<dbReference type="Pfam" id="PF00933">
    <property type="entry name" value="Glyco_hydro_3"/>
    <property type="match status" value="1"/>
</dbReference>
<gene>
    <name evidence="6" type="ORF">E2R66_18450</name>
</gene>
<dbReference type="Gene3D" id="3.20.20.300">
    <property type="entry name" value="Glycoside hydrolase, family 3, N-terminal domain"/>
    <property type="match status" value="1"/>
</dbReference>
<evidence type="ECO:0000256" key="4">
    <source>
        <dbReference type="SAM" id="SignalP"/>
    </source>
</evidence>
<protein>
    <submittedName>
        <fullName evidence="6">Glycosyl hydrolase</fullName>
    </submittedName>
</protein>
<dbReference type="SUPFAM" id="SSF52279">
    <property type="entry name" value="Beta-D-glucan exohydrolase, C-terminal domain"/>
    <property type="match status" value="1"/>
</dbReference>
<evidence type="ECO:0000256" key="1">
    <source>
        <dbReference type="ARBA" id="ARBA00005336"/>
    </source>
</evidence>
<feature type="coiled-coil region" evidence="3">
    <location>
        <begin position="42"/>
        <end position="69"/>
    </location>
</feature>
<dbReference type="AlphaFoldDB" id="A0A4Y8S8P6"/>
<dbReference type="Proteomes" id="UP000297540">
    <property type="component" value="Unassembled WGS sequence"/>
</dbReference>
<dbReference type="OrthoDB" id="9758670at2"/>
<sequence>MKACAIMLRLFFCSWLILSFCSPQVSFGQQIYKDRKAPVAARVEDLLKRMTLEEKIDQLQNKASGKTDEIDKIFNGKSYGCTHEMNMSAMDCAQMYHQLQTYMLTKSRLGIPILTAAEGIEGILQNNCTLFPQALAQGSTFNPSLIKKMTEAAGSEAEVIGIHQILSPVLDLARELRWGRVEETYGEDPYLAAEMGIAFINGYQKYRITATPKHFVAHGSPSGGLNCANVSGGERELRSVYMYPFRRVIAETMPLSLMSCYSSYDGIAVAGSPYYMTDILRGELGFKGYVYSDWGSVDRLQTFHHAVATQEDAAKMSLTAGVDLDVDGAYTTLQRMVESGKLDVKYIDQAVRRILTVKFSLGLFENPYGVPEKVKKIVRSNANIAVAKEVADESAILVKNSNNILPLNMDRYKSVAVIGPNSDQAIFGDYSWTERDTKEGTSLLQGLKEVLGKKVVINTAAGCDWWSHDKSHIQEAVKAAAASDIAIVAIGTRSTFLGRSPRYSTAGEGFDLSSLELPGEQEELLKAIKKTGKPMIVVFISGKPLAMPWVKDNADAVLVQWYAGEKQGRTLADILTGAVNPSGRLNVSFPRSTGNSPSFYNHYLTDRNEPFDQPGSPEEPKGHYIFDRPDPLWSFGFGLSYTTFKYNSCIVQDSLMAPTDTIKVTLEVENAGLRDDREVVQLYVVDKVSSVATPIKQLKAFKKVFIKAGQREKVILKVPVTELGLYNEKMKYVVEPGEFDLQIGSASDQIYYHKTITVSR</sequence>
<dbReference type="InterPro" id="IPR001764">
    <property type="entry name" value="Glyco_hydro_3_N"/>
</dbReference>
<proteinExistence type="inferred from homology"/>
<keyword evidence="4" id="KW-0732">Signal</keyword>
<dbReference type="Gene3D" id="3.40.50.1700">
    <property type="entry name" value="Glycoside hydrolase family 3 C-terminal domain"/>
    <property type="match status" value="1"/>
</dbReference>
<comment type="similarity">
    <text evidence="1">Belongs to the glycosyl hydrolase 3 family.</text>
</comment>
<dbReference type="InterPro" id="IPR051915">
    <property type="entry name" value="Cellulose_Degrad_GH3"/>
</dbReference>
<evidence type="ECO:0000313" key="6">
    <source>
        <dbReference type="EMBL" id="TFF35473.1"/>
    </source>
</evidence>
<evidence type="ECO:0000256" key="2">
    <source>
        <dbReference type="ARBA" id="ARBA00022801"/>
    </source>
</evidence>
<evidence type="ECO:0000313" key="7">
    <source>
        <dbReference type="Proteomes" id="UP000297540"/>
    </source>
</evidence>
<dbReference type="FunFam" id="2.60.40.10:FF:000495">
    <property type="entry name" value="Periplasmic beta-glucosidase"/>
    <property type="match status" value="1"/>
</dbReference>
<keyword evidence="2 6" id="KW-0378">Hydrolase</keyword>
<dbReference type="InterPro" id="IPR002772">
    <property type="entry name" value="Glyco_hydro_3_C"/>
</dbReference>
<dbReference type="PANTHER" id="PTHR30620:SF123">
    <property type="entry name" value="BETA-XYLOSIDASE"/>
    <property type="match status" value="1"/>
</dbReference>
<dbReference type="InterPro" id="IPR036881">
    <property type="entry name" value="Glyco_hydro_3_C_sf"/>
</dbReference>
<dbReference type="GO" id="GO:0008422">
    <property type="term" value="F:beta-glucosidase activity"/>
    <property type="evidence" value="ECO:0007669"/>
    <property type="project" value="UniProtKB-ARBA"/>
</dbReference>
<dbReference type="PANTHER" id="PTHR30620">
    <property type="entry name" value="PERIPLASMIC BETA-GLUCOSIDASE-RELATED"/>
    <property type="match status" value="1"/>
</dbReference>
<name>A0A4Y8S8P6_9SPHI</name>
<dbReference type="Pfam" id="PF01915">
    <property type="entry name" value="Glyco_hydro_3_C"/>
    <property type="match status" value="1"/>
</dbReference>
<dbReference type="PRINTS" id="PR00133">
    <property type="entry name" value="GLHYDRLASE3"/>
</dbReference>
<dbReference type="InterPro" id="IPR026891">
    <property type="entry name" value="Fn3-like"/>
</dbReference>
<evidence type="ECO:0000256" key="3">
    <source>
        <dbReference type="SAM" id="Coils"/>
    </source>
</evidence>
<dbReference type="SUPFAM" id="SSF51445">
    <property type="entry name" value="(Trans)glycosidases"/>
    <property type="match status" value="1"/>
</dbReference>
<evidence type="ECO:0000259" key="5">
    <source>
        <dbReference type="SMART" id="SM01217"/>
    </source>
</evidence>
<organism evidence="6 7">
    <name type="scientific">Mucilaginibacter psychrotolerans</name>
    <dbReference type="NCBI Taxonomy" id="1524096"/>
    <lineage>
        <taxon>Bacteria</taxon>
        <taxon>Pseudomonadati</taxon>
        <taxon>Bacteroidota</taxon>
        <taxon>Sphingobacteriia</taxon>
        <taxon>Sphingobacteriales</taxon>
        <taxon>Sphingobacteriaceae</taxon>
        <taxon>Mucilaginibacter</taxon>
    </lineage>
</organism>
<dbReference type="InterPro" id="IPR017853">
    <property type="entry name" value="GH"/>
</dbReference>